<protein>
    <submittedName>
        <fullName evidence="2">Penicillin-binding protein, beta-lactamase class C</fullName>
    </submittedName>
</protein>
<gene>
    <name evidence="2" type="ordered locus">Belba_2443</name>
</gene>
<dbReference type="InterPro" id="IPR050789">
    <property type="entry name" value="Diverse_Enzym_Activities"/>
</dbReference>
<sequence length="365" mass="40981">MKRSISFLSLIIIFFFFSSCKENEGPDSIGLYFPPANSETWQTINPSTLGWDTSKLDELYQLLEDGNTRGFIVLKDGKIVLEQYFGTQLIGSQPFNQRSNWYWASAGKTLTATLVGIAQEESLLNLNDPSSDYLGKGWTSLSENQEQKISIWHQLTMTTGLDDSVENKDDFTPESLIYKAEPGTRWAYHNAPYTILDEVIASASGVTFNSYFEAKIATKIGMQGAWQRIGFNNVYFSNARSMARFGLMILAKGKWGTETILSDQEYLNQMTSTSQSINESYGYLWWLNGKSSFMIPSLQQKFTGPIFPNAPSDMVCGLGRDGQFVCIVPSQNLVLIRMGLDADESLVSFTFLDQIWGKLVPVIKN</sequence>
<dbReference type="KEGG" id="bbd:Belba_2443"/>
<dbReference type="PROSITE" id="PS51257">
    <property type="entry name" value="PROKAR_LIPOPROTEIN"/>
    <property type="match status" value="1"/>
</dbReference>
<dbReference type="HOGENOM" id="CLU_045378_0_0_10"/>
<dbReference type="RefSeq" id="WP_014772959.1">
    <property type="nucleotide sequence ID" value="NC_018010.1"/>
</dbReference>
<dbReference type="Pfam" id="PF00144">
    <property type="entry name" value="Beta-lactamase"/>
    <property type="match status" value="1"/>
</dbReference>
<organism evidence="2 3">
    <name type="scientific">Belliella baltica (strain DSM 15883 / CIP 108006 / LMG 21964 / BA134)</name>
    <dbReference type="NCBI Taxonomy" id="866536"/>
    <lineage>
        <taxon>Bacteria</taxon>
        <taxon>Pseudomonadati</taxon>
        <taxon>Bacteroidota</taxon>
        <taxon>Cytophagia</taxon>
        <taxon>Cytophagales</taxon>
        <taxon>Cyclobacteriaceae</taxon>
        <taxon>Belliella</taxon>
    </lineage>
</organism>
<dbReference type="EMBL" id="CP003281">
    <property type="protein sequence ID" value="AFL85001.1"/>
    <property type="molecule type" value="Genomic_DNA"/>
</dbReference>
<dbReference type="InterPro" id="IPR012338">
    <property type="entry name" value="Beta-lactam/transpept-like"/>
</dbReference>
<dbReference type="AlphaFoldDB" id="I3Z6Y3"/>
<dbReference type="PATRIC" id="fig|866536.3.peg.2517"/>
<dbReference type="Gene3D" id="3.40.710.10">
    <property type="entry name" value="DD-peptidase/beta-lactamase superfamily"/>
    <property type="match status" value="1"/>
</dbReference>
<evidence type="ECO:0000313" key="2">
    <source>
        <dbReference type="EMBL" id="AFL85001.1"/>
    </source>
</evidence>
<dbReference type="eggNOG" id="COG1680">
    <property type="taxonomic scope" value="Bacteria"/>
</dbReference>
<dbReference type="InterPro" id="IPR001466">
    <property type="entry name" value="Beta-lactam-related"/>
</dbReference>
<dbReference type="PANTHER" id="PTHR43283:SF7">
    <property type="entry name" value="BETA-LACTAMASE-RELATED DOMAIN-CONTAINING PROTEIN"/>
    <property type="match status" value="1"/>
</dbReference>
<name>I3Z6Y3_BELBD</name>
<reference evidence="3" key="1">
    <citation type="submission" date="2012-06" db="EMBL/GenBank/DDBJ databases">
        <title>The complete genome of Belliella baltica DSM 15883.</title>
        <authorList>
            <person name="Lucas S."/>
            <person name="Copeland A."/>
            <person name="Lapidus A."/>
            <person name="Goodwin L."/>
            <person name="Pitluck S."/>
            <person name="Peters L."/>
            <person name="Mikhailova N."/>
            <person name="Davenport K."/>
            <person name="Kyrpides N."/>
            <person name="Mavromatis K."/>
            <person name="Pagani I."/>
            <person name="Ivanova N."/>
            <person name="Ovchinnikova G."/>
            <person name="Zeytun A."/>
            <person name="Detter J.C."/>
            <person name="Han C."/>
            <person name="Land M."/>
            <person name="Hauser L."/>
            <person name="Markowitz V."/>
            <person name="Cheng J.-F."/>
            <person name="Hugenholtz P."/>
            <person name="Woyke T."/>
            <person name="Wu D."/>
            <person name="Tindall B."/>
            <person name="Pomrenke H."/>
            <person name="Brambilla E."/>
            <person name="Klenk H.-P."/>
            <person name="Eisen J.A."/>
        </authorList>
    </citation>
    <scope>NUCLEOTIDE SEQUENCE [LARGE SCALE GENOMIC DNA]</scope>
    <source>
        <strain evidence="3">DSM 15883 / CIP 108006 / LMG 21964 / BA134</strain>
    </source>
</reference>
<dbReference type="Proteomes" id="UP000006050">
    <property type="component" value="Chromosome"/>
</dbReference>
<feature type="domain" description="Beta-lactamase-related" evidence="1">
    <location>
        <begin position="71"/>
        <end position="337"/>
    </location>
</feature>
<dbReference type="STRING" id="866536.Belba_2443"/>
<dbReference type="SUPFAM" id="SSF56601">
    <property type="entry name" value="beta-lactamase/transpeptidase-like"/>
    <property type="match status" value="1"/>
</dbReference>
<keyword evidence="3" id="KW-1185">Reference proteome</keyword>
<proteinExistence type="predicted"/>
<accession>I3Z6Y3</accession>
<dbReference type="PANTHER" id="PTHR43283">
    <property type="entry name" value="BETA-LACTAMASE-RELATED"/>
    <property type="match status" value="1"/>
</dbReference>
<evidence type="ECO:0000313" key="3">
    <source>
        <dbReference type="Proteomes" id="UP000006050"/>
    </source>
</evidence>
<evidence type="ECO:0000259" key="1">
    <source>
        <dbReference type="Pfam" id="PF00144"/>
    </source>
</evidence>